<keyword evidence="3" id="KW-0732">Signal</keyword>
<protein>
    <recommendedName>
        <fullName evidence="4">Sema domain-containing protein</fullName>
    </recommendedName>
</protein>
<keyword evidence="6" id="KW-1185">Reference proteome</keyword>
<dbReference type="PROSITE" id="PS51004">
    <property type="entry name" value="SEMA"/>
    <property type="match status" value="1"/>
</dbReference>
<evidence type="ECO:0000313" key="5">
    <source>
        <dbReference type="Ensembl" id="ENSHHUP00000091157.1"/>
    </source>
</evidence>
<dbReference type="GO" id="GO:0005886">
    <property type="term" value="C:plasma membrane"/>
    <property type="evidence" value="ECO:0007669"/>
    <property type="project" value="TreeGrafter"/>
</dbReference>
<dbReference type="InterPro" id="IPR001627">
    <property type="entry name" value="Semap_dom"/>
</dbReference>
<dbReference type="InterPro" id="IPR015943">
    <property type="entry name" value="WD40/YVTN_repeat-like_dom_sf"/>
</dbReference>
<evidence type="ECO:0000313" key="6">
    <source>
        <dbReference type="Proteomes" id="UP000314982"/>
    </source>
</evidence>
<dbReference type="Gene3D" id="2.130.10.10">
    <property type="entry name" value="YVTN repeat-like/Quinoprotein amine dehydrogenase"/>
    <property type="match status" value="1"/>
</dbReference>
<dbReference type="GO" id="GO:0007399">
    <property type="term" value="P:nervous system development"/>
    <property type="evidence" value="ECO:0007669"/>
    <property type="project" value="UniProtKB-ARBA"/>
</dbReference>
<dbReference type="GeneTree" id="ENSGT01050000244850"/>
<dbReference type="PANTHER" id="PTHR22625">
    <property type="entry name" value="PLEXIN"/>
    <property type="match status" value="1"/>
</dbReference>
<accession>A0A4W5RQL7</accession>
<dbReference type="AlphaFoldDB" id="A0A4W5RQL7"/>
<dbReference type="GO" id="GO:0002116">
    <property type="term" value="C:semaphorin receptor complex"/>
    <property type="evidence" value="ECO:0007669"/>
    <property type="project" value="TreeGrafter"/>
</dbReference>
<organism evidence="5 6">
    <name type="scientific">Hucho hucho</name>
    <name type="common">huchen</name>
    <dbReference type="NCBI Taxonomy" id="62062"/>
    <lineage>
        <taxon>Eukaryota</taxon>
        <taxon>Metazoa</taxon>
        <taxon>Chordata</taxon>
        <taxon>Craniata</taxon>
        <taxon>Vertebrata</taxon>
        <taxon>Euteleostomi</taxon>
        <taxon>Actinopterygii</taxon>
        <taxon>Neopterygii</taxon>
        <taxon>Teleostei</taxon>
        <taxon>Protacanthopterygii</taxon>
        <taxon>Salmoniformes</taxon>
        <taxon>Salmonidae</taxon>
        <taxon>Salmoninae</taxon>
        <taxon>Hucho</taxon>
    </lineage>
</organism>
<evidence type="ECO:0000259" key="4">
    <source>
        <dbReference type="PROSITE" id="PS51004"/>
    </source>
</evidence>
<dbReference type="PANTHER" id="PTHR22625:SF35">
    <property type="entry name" value="PLEXIN-A1"/>
    <property type="match status" value="1"/>
</dbReference>
<dbReference type="SUPFAM" id="SSF101912">
    <property type="entry name" value="Sema domain"/>
    <property type="match status" value="1"/>
</dbReference>
<reference evidence="6" key="1">
    <citation type="submission" date="2018-06" db="EMBL/GenBank/DDBJ databases">
        <title>Genome assembly of Danube salmon.</title>
        <authorList>
            <person name="Macqueen D.J."/>
            <person name="Gundappa M.K."/>
        </authorList>
    </citation>
    <scope>NUCLEOTIDE SEQUENCE [LARGE SCALE GENOMIC DNA]</scope>
</reference>
<dbReference type="GO" id="GO:0030334">
    <property type="term" value="P:regulation of cell migration"/>
    <property type="evidence" value="ECO:0007669"/>
    <property type="project" value="TreeGrafter"/>
</dbReference>
<name>A0A4W5RQL7_9TELE</name>
<dbReference type="InterPro" id="IPR031148">
    <property type="entry name" value="Plexin"/>
</dbReference>
<dbReference type="InterPro" id="IPR036352">
    <property type="entry name" value="Semap_dom_sf"/>
</dbReference>
<dbReference type="Proteomes" id="UP000314982">
    <property type="component" value="Unassembled WGS sequence"/>
</dbReference>
<dbReference type="Pfam" id="PF01403">
    <property type="entry name" value="Sema"/>
    <property type="match status" value="1"/>
</dbReference>
<feature type="chain" id="PRO_5021483761" description="Sema domain-containing protein" evidence="3">
    <location>
        <begin position="25"/>
        <end position="197"/>
    </location>
</feature>
<evidence type="ECO:0000256" key="2">
    <source>
        <dbReference type="PROSITE-ProRule" id="PRU00352"/>
    </source>
</evidence>
<comment type="caution">
    <text evidence="2">Lacks conserved residue(s) required for the propagation of feature annotation.</text>
</comment>
<evidence type="ECO:0000256" key="1">
    <source>
        <dbReference type="ARBA" id="ARBA00023180"/>
    </source>
</evidence>
<reference evidence="5" key="2">
    <citation type="submission" date="2025-08" db="UniProtKB">
        <authorList>
            <consortium name="Ensembl"/>
        </authorList>
    </citation>
    <scope>IDENTIFICATION</scope>
</reference>
<feature type="domain" description="Sema" evidence="4">
    <location>
        <begin position="1"/>
        <end position="178"/>
    </location>
</feature>
<sequence>LFSLSSLSLLSLSLPSFAPPLALALSPALSFSPRRSLSPCSLSLSLSPLLSLSHALSLLLSFSQPLQIDDNFCGQDFNQPLGGTSTIEGIPLFIDKEDGMTSVAAYNYRGNTVAFTGTRNGRMKKILVNSVSPTHPALLYENLVVSDGSSHILRDLLFSPDLQHIYTLSDKQVRQMHTGMHTQESMCTHCHAHWHKS</sequence>
<evidence type="ECO:0000256" key="3">
    <source>
        <dbReference type="SAM" id="SignalP"/>
    </source>
</evidence>
<keyword evidence="1" id="KW-0325">Glycoprotein</keyword>
<reference evidence="5" key="3">
    <citation type="submission" date="2025-09" db="UniProtKB">
        <authorList>
            <consortium name="Ensembl"/>
        </authorList>
    </citation>
    <scope>IDENTIFICATION</scope>
</reference>
<proteinExistence type="predicted"/>
<dbReference type="Ensembl" id="ENSHHUT00000093968.1">
    <property type="protein sequence ID" value="ENSHHUP00000091157.1"/>
    <property type="gene ID" value="ENSHHUG00000052595.1"/>
</dbReference>
<dbReference type="GO" id="GO:0017154">
    <property type="term" value="F:semaphorin receptor activity"/>
    <property type="evidence" value="ECO:0007669"/>
    <property type="project" value="InterPro"/>
</dbReference>
<feature type="signal peptide" evidence="3">
    <location>
        <begin position="1"/>
        <end position="24"/>
    </location>
</feature>